<dbReference type="InterPro" id="IPR052201">
    <property type="entry name" value="LRR-containing_regulator"/>
</dbReference>
<accession>A0A9J6GKU8</accession>
<dbReference type="Proteomes" id="UP000821853">
    <property type="component" value="Chromosome 5"/>
</dbReference>
<protein>
    <recommendedName>
        <fullName evidence="4">Nlr family card domain protein</fullName>
    </recommendedName>
</protein>
<dbReference type="Gene3D" id="3.80.10.10">
    <property type="entry name" value="Ribonuclease Inhibitor"/>
    <property type="match status" value="1"/>
</dbReference>
<organism evidence="2 3">
    <name type="scientific">Haemaphysalis longicornis</name>
    <name type="common">Bush tick</name>
    <dbReference type="NCBI Taxonomy" id="44386"/>
    <lineage>
        <taxon>Eukaryota</taxon>
        <taxon>Metazoa</taxon>
        <taxon>Ecdysozoa</taxon>
        <taxon>Arthropoda</taxon>
        <taxon>Chelicerata</taxon>
        <taxon>Arachnida</taxon>
        <taxon>Acari</taxon>
        <taxon>Parasitiformes</taxon>
        <taxon>Ixodida</taxon>
        <taxon>Ixodoidea</taxon>
        <taxon>Ixodidae</taxon>
        <taxon>Haemaphysalinae</taxon>
        <taxon>Haemaphysalis</taxon>
    </lineage>
</organism>
<gene>
    <name evidence="2" type="ORF">HPB48_011770</name>
</gene>
<evidence type="ECO:0000313" key="3">
    <source>
        <dbReference type="Proteomes" id="UP000821853"/>
    </source>
</evidence>
<dbReference type="AlphaFoldDB" id="A0A9J6GKU8"/>
<evidence type="ECO:0000313" key="2">
    <source>
        <dbReference type="EMBL" id="KAH9375858.1"/>
    </source>
</evidence>
<keyword evidence="3" id="KW-1185">Reference proteome</keyword>
<dbReference type="SUPFAM" id="SSF52047">
    <property type="entry name" value="RNI-like"/>
    <property type="match status" value="2"/>
</dbReference>
<evidence type="ECO:0000256" key="1">
    <source>
        <dbReference type="ARBA" id="ARBA00022737"/>
    </source>
</evidence>
<comment type="caution">
    <text evidence="2">The sequence shown here is derived from an EMBL/GenBank/DDBJ whole genome shotgun (WGS) entry which is preliminary data.</text>
</comment>
<evidence type="ECO:0008006" key="4">
    <source>
        <dbReference type="Google" id="ProtNLM"/>
    </source>
</evidence>
<dbReference type="OMA" id="TAWINHR"/>
<dbReference type="PANTHER" id="PTHR24111">
    <property type="entry name" value="LEUCINE-RICH REPEAT-CONTAINING PROTEIN 34"/>
    <property type="match status" value="1"/>
</dbReference>
<sequence length="703" mass="78524">METLSGQITGQILNFRLPCTATEDTPCQIVDHLSAWNEFFCLASWQLKEVPGTSGKLSLAFFRDANRKYCSSQQLHLVTLLACELLKSHRCVSNVEFDIHLFAAHLKTLSDALRASSSITSVKLEFFSRITGKDLATAALSLPHLRELEFSGYAKHSRTLVSRLSTFLQTTTSLTALRVSKQCPKGLSYEGFFRGLAQTCSLKELVLPSHLIAESPPCAQAAFTKWLMNSVSLKRLTVASQDRHSVPLKCILGAILANKSIVAVVFDFPELDQSDVEFVSKIFEENGVLRSLKYKFDDYSTTRSLVRGWPDKADCDRCVKALIGNNTLEEVSLPIDFWDEGQWKELFGALPAKKNFRKLSIQAMGKAPPFLLGKLYAALKESGADKKVSFSTSFTEKEFDERYACKAFSCLVVSARNDNREAVSGILERLPSLGHITCLHLNFDIPVLLDGVLSSVLATFLGATHSLKTLTLSASSDTLMFDCQEGLMDGLARNTSLRDVRIGVRVNSPKFSTFTKHLVDAISASKNISRVYLSATDSAERAFYRKLSTGIAENYTLLSVSAPYYTYNKFKKCWFKVWDTTRRNCGLLTNAADFARGARRDRRCGLALERMHSHPELVEELARLEEVDQARAAAMILDGLRSMDGLHEFMRLAGVVRKQVSCHTRQDGRTQLDALNEDCWRAVRCYLKLHDIKQSTTEVLTVV</sequence>
<dbReference type="OrthoDB" id="6504283at2759"/>
<reference evidence="2 3" key="1">
    <citation type="journal article" date="2020" name="Cell">
        <title>Large-Scale Comparative Analyses of Tick Genomes Elucidate Their Genetic Diversity and Vector Capacities.</title>
        <authorList>
            <consortium name="Tick Genome and Microbiome Consortium (TIGMIC)"/>
            <person name="Jia N."/>
            <person name="Wang J."/>
            <person name="Shi W."/>
            <person name="Du L."/>
            <person name="Sun Y."/>
            <person name="Zhan W."/>
            <person name="Jiang J.F."/>
            <person name="Wang Q."/>
            <person name="Zhang B."/>
            <person name="Ji P."/>
            <person name="Bell-Sakyi L."/>
            <person name="Cui X.M."/>
            <person name="Yuan T.T."/>
            <person name="Jiang B.G."/>
            <person name="Yang W.F."/>
            <person name="Lam T.T."/>
            <person name="Chang Q.C."/>
            <person name="Ding S.J."/>
            <person name="Wang X.J."/>
            <person name="Zhu J.G."/>
            <person name="Ruan X.D."/>
            <person name="Zhao L."/>
            <person name="Wei J.T."/>
            <person name="Ye R.Z."/>
            <person name="Que T.C."/>
            <person name="Du C.H."/>
            <person name="Zhou Y.H."/>
            <person name="Cheng J.X."/>
            <person name="Dai P.F."/>
            <person name="Guo W.B."/>
            <person name="Han X.H."/>
            <person name="Huang E.J."/>
            <person name="Li L.F."/>
            <person name="Wei W."/>
            <person name="Gao Y.C."/>
            <person name="Liu J.Z."/>
            <person name="Shao H.Z."/>
            <person name="Wang X."/>
            <person name="Wang C.C."/>
            <person name="Yang T.C."/>
            <person name="Huo Q.B."/>
            <person name="Li W."/>
            <person name="Chen H.Y."/>
            <person name="Chen S.E."/>
            <person name="Zhou L.G."/>
            <person name="Ni X.B."/>
            <person name="Tian J.H."/>
            <person name="Sheng Y."/>
            <person name="Liu T."/>
            <person name="Pan Y.S."/>
            <person name="Xia L.Y."/>
            <person name="Li J."/>
            <person name="Zhao F."/>
            <person name="Cao W.C."/>
        </authorList>
    </citation>
    <scope>NUCLEOTIDE SEQUENCE [LARGE SCALE GENOMIC DNA]</scope>
    <source>
        <strain evidence="2">HaeL-2018</strain>
    </source>
</reference>
<dbReference type="VEuPathDB" id="VectorBase:HLOH_062331"/>
<dbReference type="EMBL" id="JABSTR010000007">
    <property type="protein sequence ID" value="KAH9375858.1"/>
    <property type="molecule type" value="Genomic_DNA"/>
</dbReference>
<dbReference type="InterPro" id="IPR032675">
    <property type="entry name" value="LRR_dom_sf"/>
</dbReference>
<name>A0A9J6GKU8_HAELO</name>
<keyword evidence="1" id="KW-0677">Repeat</keyword>
<proteinExistence type="predicted"/>
<dbReference type="PANTHER" id="PTHR24111:SF0">
    <property type="entry name" value="LEUCINE-RICH REPEAT-CONTAINING PROTEIN"/>
    <property type="match status" value="1"/>
</dbReference>